<dbReference type="Pfam" id="PF13432">
    <property type="entry name" value="TPR_16"/>
    <property type="match status" value="2"/>
</dbReference>
<organism evidence="1 2">
    <name type="scientific">Tardiphaga alba</name>
    <dbReference type="NCBI Taxonomy" id="340268"/>
    <lineage>
        <taxon>Bacteria</taxon>
        <taxon>Pseudomonadati</taxon>
        <taxon>Pseudomonadota</taxon>
        <taxon>Alphaproteobacteria</taxon>
        <taxon>Hyphomicrobiales</taxon>
        <taxon>Nitrobacteraceae</taxon>
        <taxon>Tardiphaga</taxon>
    </lineage>
</organism>
<gene>
    <name evidence="1" type="ORF">RPMA_07760</name>
</gene>
<dbReference type="SMART" id="SM00028">
    <property type="entry name" value="TPR"/>
    <property type="match status" value="3"/>
</dbReference>
<dbReference type="SUPFAM" id="SSF48452">
    <property type="entry name" value="TPR-like"/>
    <property type="match status" value="1"/>
</dbReference>
<dbReference type="InterPro" id="IPR019734">
    <property type="entry name" value="TPR_rpt"/>
</dbReference>
<dbReference type="Gene3D" id="1.25.40.10">
    <property type="entry name" value="Tetratricopeptide repeat domain"/>
    <property type="match status" value="1"/>
</dbReference>
<name>A0ABX8A4W6_9BRAD</name>
<keyword evidence="2" id="KW-1185">Reference proteome</keyword>
<dbReference type="EMBL" id="CP036498">
    <property type="protein sequence ID" value="QUS38738.1"/>
    <property type="molecule type" value="Genomic_DNA"/>
</dbReference>
<evidence type="ECO:0000313" key="2">
    <source>
        <dbReference type="Proteomes" id="UP000682843"/>
    </source>
</evidence>
<dbReference type="Proteomes" id="UP000682843">
    <property type="component" value="Chromosome"/>
</dbReference>
<protein>
    <submittedName>
        <fullName evidence="1">Tetratricopeptide repeat protein</fullName>
    </submittedName>
</protein>
<sequence length="327" mass="34789">MVSPALVDGGMVDISDQDKAAAQVWLQQAVAADAAGDAAAAEHGFLQALACDPDLSDAYFGLGVACFRASRYDQAASYLQAVVARGEADAVVHLLLGQSLYQLGRFRDSAAAFESARNDTPLAGETVRRYVRAHMFAAMIDGDVAGAIARYPAIAGSDADPITDVIREGFGLLSAYGHDKAALGLGEWLIAATPDDPVQRHLNDAVARRAIDSVPPLMSRPISTRLPRASTTSWWACCAMTCRRNLPHWSAVIAAASSTCSISAAAPASRGRILWHGAAICQASICPRRCWPAQSSAASTTRWSMPKRWIISARIPLRSISSSRPIR</sequence>
<reference evidence="1 2" key="1">
    <citation type="submission" date="2019-02" db="EMBL/GenBank/DDBJ databases">
        <title>Emended description of the genus Rhodopseudomonas and description of Rhodopseudomonas albus sp. nov., a non-phototrophic, heavy-metal-tolerant bacterium isolated from garden soil.</title>
        <authorList>
            <person name="Bao Z."/>
            <person name="Cao W.W."/>
            <person name="Sato Y."/>
            <person name="Nishizawa T."/>
            <person name="Zhao J."/>
            <person name="Guo Y."/>
            <person name="Ohta H."/>
        </authorList>
    </citation>
    <scope>NUCLEOTIDE SEQUENCE [LARGE SCALE GENOMIC DNA]</scope>
    <source>
        <strain evidence="1 2">SK50-23</strain>
    </source>
</reference>
<proteinExistence type="predicted"/>
<evidence type="ECO:0000313" key="1">
    <source>
        <dbReference type="EMBL" id="QUS38738.1"/>
    </source>
</evidence>
<dbReference type="InterPro" id="IPR011990">
    <property type="entry name" value="TPR-like_helical_dom_sf"/>
</dbReference>
<accession>A0ABX8A4W6</accession>